<organism evidence="2 3">
    <name type="scientific">Dreissena polymorpha</name>
    <name type="common">Zebra mussel</name>
    <name type="synonym">Mytilus polymorpha</name>
    <dbReference type="NCBI Taxonomy" id="45954"/>
    <lineage>
        <taxon>Eukaryota</taxon>
        <taxon>Metazoa</taxon>
        <taxon>Spiralia</taxon>
        <taxon>Lophotrochozoa</taxon>
        <taxon>Mollusca</taxon>
        <taxon>Bivalvia</taxon>
        <taxon>Autobranchia</taxon>
        <taxon>Heteroconchia</taxon>
        <taxon>Euheterodonta</taxon>
        <taxon>Imparidentia</taxon>
        <taxon>Neoheterodontei</taxon>
        <taxon>Myida</taxon>
        <taxon>Dreissenoidea</taxon>
        <taxon>Dreissenidae</taxon>
        <taxon>Dreissena</taxon>
    </lineage>
</organism>
<comment type="caution">
    <text evidence="2">The sequence shown here is derived from an EMBL/GenBank/DDBJ whole genome shotgun (WGS) entry which is preliminary data.</text>
</comment>
<reference evidence="2" key="2">
    <citation type="submission" date="2020-11" db="EMBL/GenBank/DDBJ databases">
        <authorList>
            <person name="McCartney M.A."/>
            <person name="Auch B."/>
            <person name="Kono T."/>
            <person name="Mallez S."/>
            <person name="Becker A."/>
            <person name="Gohl D.M."/>
            <person name="Silverstein K.A.T."/>
            <person name="Koren S."/>
            <person name="Bechman K.B."/>
            <person name="Herman A."/>
            <person name="Abrahante J.E."/>
            <person name="Garbe J."/>
        </authorList>
    </citation>
    <scope>NUCLEOTIDE SEQUENCE</scope>
    <source>
        <strain evidence="2">Duluth1</strain>
        <tissue evidence="2">Whole animal</tissue>
    </source>
</reference>
<dbReference type="EMBL" id="JAIWYP010000006">
    <property type="protein sequence ID" value="KAH3814846.1"/>
    <property type="molecule type" value="Genomic_DNA"/>
</dbReference>
<keyword evidence="1" id="KW-0472">Membrane</keyword>
<evidence type="ECO:0000256" key="1">
    <source>
        <dbReference type="SAM" id="Phobius"/>
    </source>
</evidence>
<accession>A0A9D4GCR7</accession>
<keyword evidence="3" id="KW-1185">Reference proteome</keyword>
<dbReference type="AlphaFoldDB" id="A0A9D4GCR7"/>
<feature type="transmembrane region" description="Helical" evidence="1">
    <location>
        <begin position="73"/>
        <end position="96"/>
    </location>
</feature>
<protein>
    <submittedName>
        <fullName evidence="2">Uncharacterized protein</fullName>
    </submittedName>
</protein>
<keyword evidence="1" id="KW-0812">Transmembrane</keyword>
<name>A0A9D4GCR7_DREPO</name>
<proteinExistence type="predicted"/>
<reference evidence="2" key="1">
    <citation type="journal article" date="2019" name="bioRxiv">
        <title>The Genome of the Zebra Mussel, Dreissena polymorpha: A Resource for Invasive Species Research.</title>
        <authorList>
            <person name="McCartney M.A."/>
            <person name="Auch B."/>
            <person name="Kono T."/>
            <person name="Mallez S."/>
            <person name="Zhang Y."/>
            <person name="Obille A."/>
            <person name="Becker A."/>
            <person name="Abrahante J.E."/>
            <person name="Garbe J."/>
            <person name="Badalamenti J.P."/>
            <person name="Herman A."/>
            <person name="Mangelson H."/>
            <person name="Liachko I."/>
            <person name="Sullivan S."/>
            <person name="Sone E.D."/>
            <person name="Koren S."/>
            <person name="Silverstein K.A.T."/>
            <person name="Beckman K.B."/>
            <person name="Gohl D.M."/>
        </authorList>
    </citation>
    <scope>NUCLEOTIDE SEQUENCE</scope>
    <source>
        <strain evidence="2">Duluth1</strain>
        <tissue evidence="2">Whole animal</tissue>
    </source>
</reference>
<sequence length="125" mass="14094">MYCEYLHMLNVSAVCSEVPGDDSLAEVRPDRCTFPPVMPNLYQRNATEAARIAGAQLDGFLFNIRKLVFDTCYIIIIYLSGIVIKELLCAVLWIYVKRSGFMSLRIIYETDEVPGSSDTSTLNKT</sequence>
<dbReference type="Proteomes" id="UP000828390">
    <property type="component" value="Unassembled WGS sequence"/>
</dbReference>
<gene>
    <name evidence="2" type="ORF">DPMN_143359</name>
</gene>
<evidence type="ECO:0000313" key="3">
    <source>
        <dbReference type="Proteomes" id="UP000828390"/>
    </source>
</evidence>
<keyword evidence="1" id="KW-1133">Transmembrane helix</keyword>
<evidence type="ECO:0000313" key="2">
    <source>
        <dbReference type="EMBL" id="KAH3814846.1"/>
    </source>
</evidence>